<reference evidence="1" key="1">
    <citation type="submission" date="2014-11" db="EMBL/GenBank/DDBJ databases">
        <authorList>
            <person name="Amaro Gonzalez C."/>
        </authorList>
    </citation>
    <scope>NUCLEOTIDE SEQUENCE</scope>
</reference>
<dbReference type="AlphaFoldDB" id="A0A0E9REP2"/>
<proteinExistence type="predicted"/>
<accession>A0A0E9REP2</accession>
<name>A0A0E9REP2_ANGAN</name>
<sequence length="52" mass="5999">MTIASSMVMIDLQLMIVLLHERKYHLKKSFLSQKAVFIKVDKVWLSVGTALH</sequence>
<reference evidence="1" key="2">
    <citation type="journal article" date="2015" name="Fish Shellfish Immunol.">
        <title>Early steps in the European eel (Anguilla anguilla)-Vibrio vulnificus interaction in the gills: Role of the RtxA13 toxin.</title>
        <authorList>
            <person name="Callol A."/>
            <person name="Pajuelo D."/>
            <person name="Ebbesson L."/>
            <person name="Teles M."/>
            <person name="MacKenzie S."/>
            <person name="Amaro C."/>
        </authorList>
    </citation>
    <scope>NUCLEOTIDE SEQUENCE</scope>
</reference>
<organism evidence="1">
    <name type="scientific">Anguilla anguilla</name>
    <name type="common">European freshwater eel</name>
    <name type="synonym">Muraena anguilla</name>
    <dbReference type="NCBI Taxonomy" id="7936"/>
    <lineage>
        <taxon>Eukaryota</taxon>
        <taxon>Metazoa</taxon>
        <taxon>Chordata</taxon>
        <taxon>Craniata</taxon>
        <taxon>Vertebrata</taxon>
        <taxon>Euteleostomi</taxon>
        <taxon>Actinopterygii</taxon>
        <taxon>Neopterygii</taxon>
        <taxon>Teleostei</taxon>
        <taxon>Anguilliformes</taxon>
        <taxon>Anguillidae</taxon>
        <taxon>Anguilla</taxon>
    </lineage>
</organism>
<dbReference type="EMBL" id="GBXM01081784">
    <property type="protein sequence ID" value="JAH26793.1"/>
    <property type="molecule type" value="Transcribed_RNA"/>
</dbReference>
<protein>
    <submittedName>
        <fullName evidence="1">Uncharacterized protein</fullName>
    </submittedName>
</protein>
<evidence type="ECO:0000313" key="1">
    <source>
        <dbReference type="EMBL" id="JAH26793.1"/>
    </source>
</evidence>